<gene>
    <name evidence="1" type="ORF">GCM10009613_13930</name>
</gene>
<dbReference type="RefSeq" id="WP_344019573.1">
    <property type="nucleotide sequence ID" value="NZ_BAAAJK010000005.1"/>
</dbReference>
<comment type="caution">
    <text evidence="1">The sequence shown here is derived from an EMBL/GenBank/DDBJ whole genome shotgun (WGS) entry which is preliminary data.</text>
</comment>
<name>A0ABN1XKA2_9PSEU</name>
<keyword evidence="2" id="KW-1185">Reference proteome</keyword>
<protein>
    <recommendedName>
        <fullName evidence="3">DUF4145 domain-containing protein</fullName>
    </recommendedName>
</protein>
<organism evidence="1 2">
    <name type="scientific">Pseudonocardia kongjuensis</name>
    <dbReference type="NCBI Taxonomy" id="102227"/>
    <lineage>
        <taxon>Bacteria</taxon>
        <taxon>Bacillati</taxon>
        <taxon>Actinomycetota</taxon>
        <taxon>Actinomycetes</taxon>
        <taxon>Pseudonocardiales</taxon>
        <taxon>Pseudonocardiaceae</taxon>
        <taxon>Pseudonocardia</taxon>
    </lineage>
</organism>
<proteinExistence type="predicted"/>
<evidence type="ECO:0000313" key="1">
    <source>
        <dbReference type="EMBL" id="GAA1383893.1"/>
    </source>
</evidence>
<dbReference type="Proteomes" id="UP001501414">
    <property type="component" value="Unassembled WGS sequence"/>
</dbReference>
<sequence>MIALTHDPRLEEHLRARQPDMSVIELQRDAATRTVSWTTHSLPWQSLLTDAREIRRLSASTEWTYSEDLHSVVAGLCRAAVDGALRQAAISCAVTRGEDVSASLSALGLSHTTKDRIAHITALAGGVERLPVLDRSRRGHLKFWNKGAHGQLPPDADLESTIAAAEAACQELADHDWTRT</sequence>
<accession>A0ABN1XKA2</accession>
<reference evidence="1 2" key="1">
    <citation type="journal article" date="2019" name="Int. J. Syst. Evol. Microbiol.">
        <title>The Global Catalogue of Microorganisms (GCM) 10K type strain sequencing project: providing services to taxonomists for standard genome sequencing and annotation.</title>
        <authorList>
            <consortium name="The Broad Institute Genomics Platform"/>
            <consortium name="The Broad Institute Genome Sequencing Center for Infectious Disease"/>
            <person name="Wu L."/>
            <person name="Ma J."/>
        </authorList>
    </citation>
    <scope>NUCLEOTIDE SEQUENCE [LARGE SCALE GENOMIC DNA]</scope>
    <source>
        <strain evidence="1 2">JCM 11896</strain>
    </source>
</reference>
<dbReference type="EMBL" id="BAAAJK010000005">
    <property type="protein sequence ID" value="GAA1383893.1"/>
    <property type="molecule type" value="Genomic_DNA"/>
</dbReference>
<evidence type="ECO:0008006" key="3">
    <source>
        <dbReference type="Google" id="ProtNLM"/>
    </source>
</evidence>
<evidence type="ECO:0000313" key="2">
    <source>
        <dbReference type="Proteomes" id="UP001501414"/>
    </source>
</evidence>